<reference evidence="1" key="1">
    <citation type="submission" date="2022-12" db="EMBL/GenBank/DDBJ databases">
        <title>Gycomyces niveus sp.nov., a novel actinomycete isolated from soil in Shouguang.</title>
        <authorList>
            <person name="Yang X."/>
        </authorList>
    </citation>
    <scope>NUCLEOTIDE SEQUENCE</scope>
    <source>
        <strain evidence="1">DSM 44724</strain>
    </source>
</reference>
<protein>
    <submittedName>
        <fullName evidence="2">DNA-binding transcriptional ArsR family regulator</fullName>
    </submittedName>
</protein>
<evidence type="ECO:0000313" key="1">
    <source>
        <dbReference type="EMBL" id="MDA1385032.1"/>
    </source>
</evidence>
<dbReference type="EMBL" id="JAVDYD010000001">
    <property type="protein sequence ID" value="MDR7337517.1"/>
    <property type="molecule type" value="Genomic_DNA"/>
</dbReference>
<organism evidence="1 3">
    <name type="scientific">Glycomyces lechevalierae</name>
    <dbReference type="NCBI Taxonomy" id="256034"/>
    <lineage>
        <taxon>Bacteria</taxon>
        <taxon>Bacillati</taxon>
        <taxon>Actinomycetota</taxon>
        <taxon>Actinomycetes</taxon>
        <taxon>Glycomycetales</taxon>
        <taxon>Glycomycetaceae</taxon>
        <taxon>Glycomyces</taxon>
    </lineage>
</organism>
<evidence type="ECO:0000313" key="2">
    <source>
        <dbReference type="EMBL" id="MDR7337517.1"/>
    </source>
</evidence>
<evidence type="ECO:0000313" key="3">
    <source>
        <dbReference type="Proteomes" id="UP001145799"/>
    </source>
</evidence>
<dbReference type="SUPFAM" id="SSF48371">
    <property type="entry name" value="ARM repeat"/>
    <property type="match status" value="1"/>
</dbReference>
<dbReference type="EMBL" id="JAPZVQ010000003">
    <property type="protein sequence ID" value="MDA1385032.1"/>
    <property type="molecule type" value="Genomic_DNA"/>
</dbReference>
<comment type="caution">
    <text evidence="1">The sequence shown here is derived from an EMBL/GenBank/DDBJ whole genome shotgun (WGS) entry which is preliminary data.</text>
</comment>
<accession>A0A9X3PHK3</accession>
<dbReference type="Proteomes" id="UP001183604">
    <property type="component" value="Unassembled WGS sequence"/>
</dbReference>
<proteinExistence type="predicted"/>
<reference evidence="2 4" key="2">
    <citation type="submission" date="2023-07" db="EMBL/GenBank/DDBJ databases">
        <title>Sequencing the genomes of 1000 actinobacteria strains.</title>
        <authorList>
            <person name="Klenk H.-P."/>
        </authorList>
    </citation>
    <scope>NUCLEOTIDE SEQUENCE [LARGE SCALE GENOMIC DNA]</scope>
    <source>
        <strain evidence="2 4">DSM 44724</strain>
    </source>
</reference>
<keyword evidence="2" id="KW-0238">DNA-binding</keyword>
<dbReference type="RefSeq" id="WP_270121487.1">
    <property type="nucleotide sequence ID" value="NZ_BAAAOM010000002.1"/>
</dbReference>
<gene>
    <name evidence="2" type="ORF">J2S69_001236</name>
    <name evidence="1" type="ORF">O2L01_08550</name>
</gene>
<evidence type="ECO:0000313" key="4">
    <source>
        <dbReference type="Proteomes" id="UP001183604"/>
    </source>
</evidence>
<sequence length="460" mass="50324">MSTQEQALSEFRTRLASDDIAVVRECLDDYQTAQANTRWGVENPYEPLADDVRRAARRLLGPDRSGRERSIALTMLWHLGEAEDAGLVADVLEGAVDEEVWEMALLAAGTVFAQGEEPDRRLFELIAAMALDEGLEVRERRNAMRALADLEVPEVEELILRLSESPELELQVCAAVCLGSPRQVRRHRALLERLVASWPADARGEAQIVREALEGFHSTYWKDAVLDDPALKRAHEELRFPLDDDECMRAFTTLLHSEDPVAVGIAFDHYQSWEGLGHVLEDLKPAEDRLPEVLARAREVLRRPTSPAAVSALNLIGVQHAEPGDADLLVAVLAQTDSDAARHEAAWTASGVFDKAGKDARLVAALGELILEPVSGFGLAKETAIRVLAESLGADADGPLLQALRATDPKTQAHAAYWLCQTGGLKRHRAALVAVAESWGGRAPARPWGEDPITLVLGES</sequence>
<dbReference type="InterPro" id="IPR011989">
    <property type="entry name" value="ARM-like"/>
</dbReference>
<dbReference type="InterPro" id="IPR016024">
    <property type="entry name" value="ARM-type_fold"/>
</dbReference>
<dbReference type="Gene3D" id="1.25.10.10">
    <property type="entry name" value="Leucine-rich Repeat Variant"/>
    <property type="match status" value="1"/>
</dbReference>
<dbReference type="Proteomes" id="UP001145799">
    <property type="component" value="Unassembled WGS sequence"/>
</dbReference>
<dbReference type="GO" id="GO:0003677">
    <property type="term" value="F:DNA binding"/>
    <property type="evidence" value="ECO:0007669"/>
    <property type="project" value="UniProtKB-KW"/>
</dbReference>
<keyword evidence="4" id="KW-1185">Reference proteome</keyword>
<dbReference type="AlphaFoldDB" id="A0A9X3PHK3"/>
<name>A0A9X3PHK3_9ACTN</name>